<dbReference type="GeneID" id="28901291"/>
<keyword evidence="4" id="KW-1185">Reference proteome</keyword>
<evidence type="ECO:0000256" key="1">
    <source>
        <dbReference type="SAM" id="MobiDB-lite"/>
    </source>
</evidence>
<evidence type="ECO:0000256" key="2">
    <source>
        <dbReference type="SAM" id="Phobius"/>
    </source>
</evidence>
<feature type="compositionally biased region" description="Pro residues" evidence="1">
    <location>
        <begin position="357"/>
        <end position="367"/>
    </location>
</feature>
<evidence type="ECO:0000313" key="3">
    <source>
        <dbReference type="EMBL" id="KZF21717.1"/>
    </source>
</evidence>
<feature type="region of interest" description="Disordered" evidence="1">
    <location>
        <begin position="907"/>
        <end position="936"/>
    </location>
</feature>
<keyword evidence="2" id="KW-0812">Transmembrane</keyword>
<feature type="compositionally biased region" description="Polar residues" evidence="1">
    <location>
        <begin position="295"/>
        <end position="335"/>
    </location>
</feature>
<feature type="region of interest" description="Disordered" evidence="1">
    <location>
        <begin position="260"/>
        <end position="279"/>
    </location>
</feature>
<dbReference type="OrthoDB" id="5346728at2759"/>
<proteinExistence type="predicted"/>
<dbReference type="RefSeq" id="XP_018187272.1">
    <property type="nucleotide sequence ID" value="XM_018336154.1"/>
</dbReference>
<organism evidence="3 4">
    <name type="scientific">Xylona heveae (strain CBS 132557 / TC161)</name>
    <dbReference type="NCBI Taxonomy" id="1328760"/>
    <lineage>
        <taxon>Eukaryota</taxon>
        <taxon>Fungi</taxon>
        <taxon>Dikarya</taxon>
        <taxon>Ascomycota</taxon>
        <taxon>Pezizomycotina</taxon>
        <taxon>Xylonomycetes</taxon>
        <taxon>Xylonales</taxon>
        <taxon>Xylonaceae</taxon>
        <taxon>Xylona</taxon>
    </lineage>
</organism>
<reference evidence="3 4" key="1">
    <citation type="journal article" date="2016" name="Fungal Biol.">
        <title>The genome of Xylona heveae provides a window into fungal endophytism.</title>
        <authorList>
            <person name="Gazis R."/>
            <person name="Kuo A."/>
            <person name="Riley R."/>
            <person name="LaButti K."/>
            <person name="Lipzen A."/>
            <person name="Lin J."/>
            <person name="Amirebrahimi M."/>
            <person name="Hesse C.N."/>
            <person name="Spatafora J.W."/>
            <person name="Henrissat B."/>
            <person name="Hainaut M."/>
            <person name="Grigoriev I.V."/>
            <person name="Hibbett D.S."/>
        </authorList>
    </citation>
    <scope>NUCLEOTIDE SEQUENCE [LARGE SCALE GENOMIC DNA]</scope>
    <source>
        <strain evidence="3 4">TC161</strain>
    </source>
</reference>
<keyword evidence="2" id="KW-1133">Transmembrane helix</keyword>
<evidence type="ECO:0000313" key="4">
    <source>
        <dbReference type="Proteomes" id="UP000076632"/>
    </source>
</evidence>
<feature type="region of interest" description="Disordered" evidence="1">
    <location>
        <begin position="847"/>
        <end position="867"/>
    </location>
</feature>
<name>A0A165G461_XYLHT</name>
<feature type="region of interest" description="Disordered" evidence="1">
    <location>
        <begin position="500"/>
        <end position="525"/>
    </location>
</feature>
<protein>
    <submittedName>
        <fullName evidence="3">Uncharacterized protein</fullName>
    </submittedName>
</protein>
<dbReference type="EMBL" id="KV407460">
    <property type="protein sequence ID" value="KZF21717.1"/>
    <property type="molecule type" value="Genomic_DNA"/>
</dbReference>
<sequence>MRNFILGPSNSLGSSNFHGIRPPAPTSHPKMRLNHFSVREALPVSSSAAHISLHDRKNLSQFYSRFGLISVLVIISPLLVFAVFVCVRNWGFWRLRIASGVGVLGGVPYRRKQYIRTWHGWVEKAKIDASDVRVRPRRRLLNWIYPKMSLADLHKIFWDAELPHVIPEGPRHKEHWTRRLLWWIGWYQYLEEDPEKAHMAMARHKPVSGPAILSGLPASNTQARSSGVWLRGARNDYEINAARRRKVSIPAIKLANSNAELRLSPPKTRERMSSPQESLTLTAAKLQRMSRQFRRNTNPERPSPSQKNRQQVDLNSQPRSGRSNSAPLLSASKLTIGSAPEERSRTGHEVQYQSQEPRPPGAPPPPKNSEDTLTPLDLRILSRISASRPGGPEARTPEYIDGPRGPGYEQEFADNLTRRLEIWASPMLVNPFTSGDDDLTGIAARRSSPAMGWRIVEDAEPTSPTHQEGGEAKLHKQWWKRDRLQAVGASEVLDENEALRMPGTGDKSRSDRRQASGAAKSIMHSMHRPSKCSFTHITPLPDATSSSILRATRRPDRTLFTSLPRIFPRHPSSYTPLLSSEEQIKLGLCSTERDFLAQVDRRLKWLAYELSAGFRGPEDNPAEGFQKKRHSAFAGTNVNAVSRVTERRKLQLTNSYESLSSVNFKVPVRRRILMPNIDSWRVSVNKFRRMMTGDEQLTTRPQFGSETEEPREGDIDTAAWVLRRPPQGFPTPTAQKQAPLVGRWGKIAIEAEPPILEHHYDWERIRRPSTVKRIAKRRVRTLAKRKFAHTKARARETKDAIIHTKERAKGTTEALLHSVMEHHIARNAPAGHRSLSLRRRLGTGHSAEQLDTHPGLPEIPNHEIPQPPVNISALAAQAPPEASDGRRVVSRGRNPFANLIDAWNASRLQQSSTDGHRRPSIRSSIEPRLEGVSLDA</sequence>
<keyword evidence="2" id="KW-0472">Membrane</keyword>
<gene>
    <name evidence="3" type="ORF">L228DRAFT_283849</name>
</gene>
<feature type="transmembrane region" description="Helical" evidence="2">
    <location>
        <begin position="66"/>
        <end position="85"/>
    </location>
</feature>
<dbReference type="InParanoid" id="A0A165G461"/>
<dbReference type="AlphaFoldDB" id="A0A165G461"/>
<accession>A0A165G461</accession>
<dbReference type="STRING" id="1328760.A0A165G461"/>
<dbReference type="Proteomes" id="UP000076632">
    <property type="component" value="Unassembled WGS sequence"/>
</dbReference>
<feature type="region of interest" description="Disordered" evidence="1">
    <location>
        <begin position="292"/>
        <end position="407"/>
    </location>
</feature>